<dbReference type="InterPro" id="IPR000719">
    <property type="entry name" value="Prot_kinase_dom"/>
</dbReference>
<feature type="domain" description="Protein kinase" evidence="10">
    <location>
        <begin position="1"/>
        <end position="367"/>
    </location>
</feature>
<keyword evidence="6 11" id="KW-0418">Kinase</keyword>
<evidence type="ECO:0000256" key="7">
    <source>
        <dbReference type="ARBA" id="ARBA00022840"/>
    </source>
</evidence>
<dbReference type="InterPro" id="IPR001245">
    <property type="entry name" value="Ser-Thr/Tyr_kinase_cat_dom"/>
</dbReference>
<dbReference type="GO" id="GO:0016301">
    <property type="term" value="F:kinase activity"/>
    <property type="evidence" value="ECO:0007669"/>
    <property type="project" value="UniProtKB-KW"/>
</dbReference>
<keyword evidence="8" id="KW-0206">Cytoskeleton</keyword>
<evidence type="ECO:0000259" key="10">
    <source>
        <dbReference type="PROSITE" id="PS50011"/>
    </source>
</evidence>
<dbReference type="Gene3D" id="1.10.510.10">
    <property type="entry name" value="Transferase(Phosphotransferase) domain 1"/>
    <property type="match status" value="1"/>
</dbReference>
<comment type="similarity">
    <text evidence="3">Belongs to the protein kinase superfamily. NEK Ser/Thr protein kinase family. NIMA subfamily.</text>
</comment>
<reference evidence="11 12" key="1">
    <citation type="submission" date="2021-12" db="EMBL/GenBank/DDBJ databases">
        <title>Discovery of the Pendulisporaceae a myxobacterial family with distinct sporulation behavior and unique specialized metabolism.</title>
        <authorList>
            <person name="Garcia R."/>
            <person name="Popoff A."/>
            <person name="Bader C.D."/>
            <person name="Loehr J."/>
            <person name="Walesch S."/>
            <person name="Walt C."/>
            <person name="Boldt J."/>
            <person name="Bunk B."/>
            <person name="Haeckl F.J.F.P.J."/>
            <person name="Gunesch A.P."/>
            <person name="Birkelbach J."/>
            <person name="Nuebel U."/>
            <person name="Pietschmann T."/>
            <person name="Bach T."/>
            <person name="Mueller R."/>
        </authorList>
    </citation>
    <scope>NUCLEOTIDE SEQUENCE [LARGE SCALE GENOMIC DNA]</scope>
    <source>
        <strain evidence="11 12">MSr11954</strain>
    </source>
</reference>
<keyword evidence="4" id="KW-0808">Transferase</keyword>
<dbReference type="SUPFAM" id="SSF56112">
    <property type="entry name" value="Protein kinase-like (PK-like)"/>
    <property type="match status" value="1"/>
</dbReference>
<dbReference type="SMART" id="SM00219">
    <property type="entry name" value="TyrKc"/>
    <property type="match status" value="1"/>
</dbReference>
<dbReference type="Gene3D" id="3.30.200.20">
    <property type="entry name" value="Phosphorylase Kinase, domain 1"/>
    <property type="match status" value="1"/>
</dbReference>
<evidence type="ECO:0000256" key="2">
    <source>
        <dbReference type="ARBA" id="ARBA00004647"/>
    </source>
</evidence>
<gene>
    <name evidence="11" type="ORF">LZC94_20035</name>
</gene>
<evidence type="ECO:0000256" key="8">
    <source>
        <dbReference type="ARBA" id="ARBA00023212"/>
    </source>
</evidence>
<evidence type="ECO:0000256" key="4">
    <source>
        <dbReference type="ARBA" id="ARBA00022679"/>
    </source>
</evidence>
<name>A0ABZ2MCN3_9BACT</name>
<dbReference type="PROSITE" id="PS00109">
    <property type="entry name" value="PROTEIN_KINASE_TYR"/>
    <property type="match status" value="1"/>
</dbReference>
<protein>
    <submittedName>
        <fullName evidence="11">Protein kinase</fullName>
    </submittedName>
</protein>
<accession>A0ABZ2MCN3</accession>
<keyword evidence="8" id="KW-0963">Cytoplasm</keyword>
<dbReference type="Proteomes" id="UP001370348">
    <property type="component" value="Chromosome"/>
</dbReference>
<comment type="subcellular location">
    <subcellularLocation>
        <location evidence="1">Cytoplasm</location>
        <location evidence="1">Cytoskeleton</location>
        <location evidence="1">Microtubule organizing center</location>
        <location evidence="1">Centrosome</location>
    </subcellularLocation>
    <subcellularLocation>
        <location evidence="2">Cytoplasm</location>
        <location evidence="2">Cytoskeleton</location>
        <location evidence="2">Spindle pole</location>
    </subcellularLocation>
</comment>
<evidence type="ECO:0000256" key="3">
    <source>
        <dbReference type="ARBA" id="ARBA00010886"/>
    </source>
</evidence>
<dbReference type="InterPro" id="IPR020635">
    <property type="entry name" value="Tyr_kinase_cat_dom"/>
</dbReference>
<dbReference type="PANTHER" id="PTHR43289:SF6">
    <property type="entry name" value="SERINE_THREONINE-PROTEIN KINASE NEKL-3"/>
    <property type="match status" value="1"/>
</dbReference>
<keyword evidence="5" id="KW-0547">Nucleotide-binding</keyword>
<evidence type="ECO:0000256" key="1">
    <source>
        <dbReference type="ARBA" id="ARBA00004300"/>
    </source>
</evidence>
<evidence type="ECO:0000256" key="5">
    <source>
        <dbReference type="ARBA" id="ARBA00022741"/>
    </source>
</evidence>
<keyword evidence="7" id="KW-0067">ATP-binding</keyword>
<feature type="compositionally biased region" description="Basic and acidic residues" evidence="9">
    <location>
        <begin position="141"/>
        <end position="155"/>
    </location>
</feature>
<feature type="compositionally biased region" description="Low complexity" evidence="9">
    <location>
        <begin position="474"/>
        <end position="488"/>
    </location>
</feature>
<feature type="region of interest" description="Disordered" evidence="9">
    <location>
        <begin position="579"/>
        <end position="637"/>
    </location>
</feature>
<keyword evidence="12" id="KW-1185">Reference proteome</keyword>
<dbReference type="InterPro" id="IPR008266">
    <property type="entry name" value="Tyr_kinase_AS"/>
</dbReference>
<feature type="region of interest" description="Disordered" evidence="9">
    <location>
        <begin position="133"/>
        <end position="186"/>
    </location>
</feature>
<feature type="region of interest" description="Disordered" evidence="9">
    <location>
        <begin position="467"/>
        <end position="506"/>
    </location>
</feature>
<proteinExistence type="inferred from homology"/>
<feature type="compositionally biased region" description="Basic and acidic residues" evidence="9">
    <location>
        <begin position="625"/>
        <end position="637"/>
    </location>
</feature>
<organism evidence="11 12">
    <name type="scientific">Pendulispora albinea</name>
    <dbReference type="NCBI Taxonomy" id="2741071"/>
    <lineage>
        <taxon>Bacteria</taxon>
        <taxon>Pseudomonadati</taxon>
        <taxon>Myxococcota</taxon>
        <taxon>Myxococcia</taxon>
        <taxon>Myxococcales</taxon>
        <taxon>Sorangiineae</taxon>
        <taxon>Pendulisporaceae</taxon>
        <taxon>Pendulispora</taxon>
    </lineage>
</organism>
<evidence type="ECO:0000313" key="12">
    <source>
        <dbReference type="Proteomes" id="UP001370348"/>
    </source>
</evidence>
<dbReference type="InterPro" id="IPR011009">
    <property type="entry name" value="Kinase-like_dom_sf"/>
</dbReference>
<evidence type="ECO:0000256" key="9">
    <source>
        <dbReference type="SAM" id="MobiDB-lite"/>
    </source>
</evidence>
<sequence length="637" mass="67991">MGEVFLAVSHGPGGFSKLSVIKRLRHDIAADEGFIEMFLNEARLAGRLSHPNIVQTKEVGVDGDAHFMVMEYLEGQTLFYILRKLRLGESAGGPALATPDFQLGSISRNSSDAQRSGGSLGTSDVHRTASLISSVSASSAHRREREGERSPEPPSRKSWPPESGRVHGSGPKSISQVRKGTRSYHMPHATPMGFTLAIHLQIISDVLAGLHYAHEVQDFEGRPLHLIHRDVAPSNIFVTYDGQVKVLDFGIAKASDSGNATRAGVFKGKVAYMAPEQFVNANIDRRCDVFAAGATLWEAAAGTRLWRGLSDVEIFRHLAEGHIPPPSTVAPNVDPRLEAICMRALAFDRELRYPTAQALRADLDALIDELGRPSREEVGQVIARMFAAERAHARTLIEAKLRALREQELAPARTTGTEGYVAVADPTVLAPMDSLVPPPNRKKHVAAAAAALAVVGTLGTAAWWTSRPPAPVQTSTPSAASGAASSAPVLTSNDAPAPTAPSPLPLRISASPSTAVLYVDDVRVATNPYVATVVPDASSHRIRVEAPGYRAQTDFVQFAGTAPIALHVDLVAEKSKPVFAPGPRKPPKVEPPALANPGAQSPKPPESATVNPAPAAPSSKPPRPKPFEIDVNDPYKK</sequence>
<dbReference type="PANTHER" id="PTHR43289">
    <property type="entry name" value="MITOGEN-ACTIVATED PROTEIN KINASE KINASE KINASE 20-RELATED"/>
    <property type="match status" value="1"/>
</dbReference>
<evidence type="ECO:0000256" key="6">
    <source>
        <dbReference type="ARBA" id="ARBA00022777"/>
    </source>
</evidence>
<dbReference type="EMBL" id="CP089984">
    <property type="protein sequence ID" value="WXB20218.1"/>
    <property type="molecule type" value="Genomic_DNA"/>
</dbReference>
<dbReference type="CDD" id="cd14014">
    <property type="entry name" value="STKc_PknB_like"/>
    <property type="match status" value="1"/>
</dbReference>
<dbReference type="Pfam" id="PF07714">
    <property type="entry name" value="PK_Tyr_Ser-Thr"/>
    <property type="match status" value="1"/>
</dbReference>
<evidence type="ECO:0000313" key="11">
    <source>
        <dbReference type="EMBL" id="WXB20218.1"/>
    </source>
</evidence>
<dbReference type="PROSITE" id="PS50011">
    <property type="entry name" value="PROTEIN_KINASE_DOM"/>
    <property type="match status" value="1"/>
</dbReference>